<sequence>MDNRFWNKSRGDDGMSEWKRETRRVKGAPGLAVLSAVLGAAMLTAAFPAGVLAAEGGWRQDGTGWKYIQESGSPAAGGWSRIGENWYWFDGQGYMKIGWLTDEGRTYYMEENGAMAVGWREISGNWYYFHEDGAMNTGDVTLGETECRFGADGVFKSASRVENTGGGAFRVGCYDEMTQALFDRLNEEKTEEYFEEYSEREDEYDGDMKRSYDRNATFQVYGDLNRAAMHRLEAAAASGYTNGSIPGEGTVSDYLKSISYGSGRNSMELYLQNCEDDSDAYDKFQSRMMDRYDQKADRKYLPEYYRKIGIAHREEGGKHFFLIIMLR</sequence>
<dbReference type="Pfam" id="PF01473">
    <property type="entry name" value="Choline_bind_1"/>
    <property type="match status" value="2"/>
</dbReference>
<keyword evidence="4" id="KW-1185">Reference proteome</keyword>
<reference evidence="3 4" key="2">
    <citation type="submission" date="2009-02" db="EMBL/GenBank/DDBJ databases">
        <title>Draft genome sequence of Clostridium asparagiforme (DSM 15981).</title>
        <authorList>
            <person name="Sudarsanam P."/>
            <person name="Ley R."/>
            <person name="Guruge J."/>
            <person name="Turnbaugh P.J."/>
            <person name="Mahowald M."/>
            <person name="Liep D."/>
            <person name="Gordon J."/>
        </authorList>
    </citation>
    <scope>NUCLEOTIDE SEQUENCE [LARGE SCALE GENOMIC DNA]</scope>
    <source>
        <strain evidence="3 4">DSM 15981</strain>
    </source>
</reference>
<gene>
    <name evidence="3" type="ORF">CLOSTASPAR_04540</name>
</gene>
<dbReference type="HOGENOM" id="CLU_952183_0_0_9"/>
<dbReference type="PROSITE" id="PS51170">
    <property type="entry name" value="CW"/>
    <property type="match status" value="1"/>
</dbReference>
<dbReference type="EMBL" id="ACCJ01000375">
    <property type="protein sequence ID" value="EEG53390.1"/>
    <property type="molecule type" value="Genomic_DNA"/>
</dbReference>
<accession>C0D5J4</accession>
<feature type="repeat" description="Cell wall-binding" evidence="2">
    <location>
        <begin position="116"/>
        <end position="135"/>
    </location>
</feature>
<organism evidence="3 4">
    <name type="scientific">[Clostridium] asparagiforme DSM 15981</name>
    <dbReference type="NCBI Taxonomy" id="518636"/>
    <lineage>
        <taxon>Bacteria</taxon>
        <taxon>Bacillati</taxon>
        <taxon>Bacillota</taxon>
        <taxon>Clostridia</taxon>
        <taxon>Lachnospirales</taxon>
        <taxon>Lachnospiraceae</taxon>
        <taxon>Enterocloster</taxon>
    </lineage>
</organism>
<keyword evidence="1" id="KW-0677">Repeat</keyword>
<evidence type="ECO:0000313" key="3">
    <source>
        <dbReference type="EMBL" id="EEG53390.1"/>
    </source>
</evidence>
<dbReference type="Gene3D" id="2.10.270.10">
    <property type="entry name" value="Cholin Binding"/>
    <property type="match status" value="1"/>
</dbReference>
<proteinExistence type="predicted"/>
<reference evidence="3 4" key="1">
    <citation type="submission" date="2009-01" db="EMBL/GenBank/DDBJ databases">
        <authorList>
            <person name="Fulton L."/>
            <person name="Clifton S."/>
            <person name="Fulton B."/>
            <person name="Xu J."/>
            <person name="Minx P."/>
            <person name="Pepin K.H."/>
            <person name="Johnson M."/>
            <person name="Bhonagiri V."/>
            <person name="Nash W.E."/>
            <person name="Mardis E.R."/>
            <person name="Wilson R.K."/>
        </authorList>
    </citation>
    <scope>NUCLEOTIDE SEQUENCE [LARGE SCALE GENOMIC DNA]</scope>
    <source>
        <strain evidence="3 4">DSM 15981</strain>
    </source>
</reference>
<evidence type="ECO:0000256" key="1">
    <source>
        <dbReference type="ARBA" id="ARBA00022737"/>
    </source>
</evidence>
<protein>
    <submittedName>
        <fullName evidence="3">Cell wall-binding repeat protein</fullName>
    </submittedName>
</protein>
<dbReference type="InterPro" id="IPR018337">
    <property type="entry name" value="Cell_wall/Cho-bd_repeat"/>
</dbReference>
<dbReference type="Pfam" id="PF19127">
    <property type="entry name" value="Choline_bind_3"/>
    <property type="match status" value="1"/>
</dbReference>
<dbReference type="SUPFAM" id="SSF69360">
    <property type="entry name" value="Cell wall binding repeat"/>
    <property type="match status" value="1"/>
</dbReference>
<dbReference type="AlphaFoldDB" id="C0D5J4"/>
<evidence type="ECO:0000256" key="2">
    <source>
        <dbReference type="PROSITE-ProRule" id="PRU00591"/>
    </source>
</evidence>
<evidence type="ECO:0000313" key="4">
    <source>
        <dbReference type="Proteomes" id="UP000004756"/>
    </source>
</evidence>
<dbReference type="Proteomes" id="UP000004756">
    <property type="component" value="Unassembled WGS sequence"/>
</dbReference>
<comment type="caution">
    <text evidence="3">The sequence shown here is derived from an EMBL/GenBank/DDBJ whole genome shotgun (WGS) entry which is preliminary data.</text>
</comment>
<name>C0D5J4_9FIRM</name>